<evidence type="ECO:0000313" key="2">
    <source>
        <dbReference type="EMBL" id="MFD0911923.1"/>
    </source>
</evidence>
<comment type="caution">
    <text evidence="2">The sequence shown here is derived from an EMBL/GenBank/DDBJ whole genome shotgun (WGS) entry which is preliminary data.</text>
</comment>
<accession>A0ABW3F2P2</accession>
<protein>
    <submittedName>
        <fullName evidence="2">Uncharacterized protein</fullName>
    </submittedName>
</protein>
<feature type="transmembrane region" description="Helical" evidence="1">
    <location>
        <begin position="20"/>
        <end position="42"/>
    </location>
</feature>
<dbReference type="EMBL" id="JBHTKB010000001">
    <property type="protein sequence ID" value="MFD0911923.1"/>
    <property type="molecule type" value="Genomic_DNA"/>
</dbReference>
<name>A0ABW3F2P2_9PROT</name>
<sequence length="211" mass="23831">MNRLRLPSPAGLIWLARRSAWYLGWIPMLASCLLLVVWLYLLAQQPEKTARLAALQQELQQLALPADATANTTPQLKNALLAKAKTTEQANEPVTLSELWQQLPASNELSPRMLQVAALAQKHHIPLNVGDYQWQAHQAADTPQSIQQFDMRFTIQSDYVTCRRFISEVLRRYPTMALTALELRKNETMQPVIEATLTFSIFIRGGAEHAS</sequence>
<reference evidence="3" key="1">
    <citation type="journal article" date="2019" name="Int. J. Syst. Evol. Microbiol.">
        <title>The Global Catalogue of Microorganisms (GCM) 10K type strain sequencing project: providing services to taxonomists for standard genome sequencing and annotation.</title>
        <authorList>
            <consortium name="The Broad Institute Genomics Platform"/>
            <consortium name="The Broad Institute Genome Sequencing Center for Infectious Disease"/>
            <person name="Wu L."/>
            <person name="Ma J."/>
        </authorList>
    </citation>
    <scope>NUCLEOTIDE SEQUENCE [LARGE SCALE GENOMIC DNA]</scope>
    <source>
        <strain evidence="3">CCUG 58412</strain>
    </source>
</reference>
<keyword evidence="1" id="KW-0812">Transmembrane</keyword>
<gene>
    <name evidence="2" type="ORF">ACFQ1Z_00050</name>
</gene>
<keyword evidence="1" id="KW-1133">Transmembrane helix</keyword>
<evidence type="ECO:0000313" key="3">
    <source>
        <dbReference type="Proteomes" id="UP001597128"/>
    </source>
</evidence>
<organism evidence="2 3">
    <name type="scientific">Methylophilus luteus</name>
    <dbReference type="NCBI Taxonomy" id="640108"/>
    <lineage>
        <taxon>Bacteria</taxon>
        <taxon>Pseudomonadati</taxon>
        <taxon>Pseudomonadota</taxon>
        <taxon>Betaproteobacteria</taxon>
        <taxon>Nitrosomonadales</taxon>
        <taxon>Methylophilaceae</taxon>
        <taxon>Methylophilus</taxon>
    </lineage>
</organism>
<dbReference type="PROSITE" id="PS51257">
    <property type="entry name" value="PROKAR_LIPOPROTEIN"/>
    <property type="match status" value="1"/>
</dbReference>
<evidence type="ECO:0000256" key="1">
    <source>
        <dbReference type="SAM" id="Phobius"/>
    </source>
</evidence>
<dbReference type="RefSeq" id="WP_379054392.1">
    <property type="nucleotide sequence ID" value="NZ_JBHTKB010000001.1"/>
</dbReference>
<keyword evidence="1" id="KW-0472">Membrane</keyword>
<dbReference type="Proteomes" id="UP001597128">
    <property type="component" value="Unassembled WGS sequence"/>
</dbReference>
<keyword evidence="3" id="KW-1185">Reference proteome</keyword>
<proteinExistence type="predicted"/>